<dbReference type="GO" id="GO:0008270">
    <property type="term" value="F:zinc ion binding"/>
    <property type="evidence" value="ECO:0007669"/>
    <property type="project" value="UniProtKB-KW"/>
</dbReference>
<name>I2FZC7_USTHO</name>
<evidence type="ECO:0008006" key="10">
    <source>
        <dbReference type="Google" id="ProtNLM"/>
    </source>
</evidence>
<dbReference type="eggNOG" id="KOG0297">
    <property type="taxonomic scope" value="Eukaryota"/>
</dbReference>
<organism evidence="8 9">
    <name type="scientific">Ustilago hordei</name>
    <name type="common">Barley covered smut fungus</name>
    <dbReference type="NCBI Taxonomy" id="120017"/>
    <lineage>
        <taxon>Eukaryota</taxon>
        <taxon>Fungi</taxon>
        <taxon>Dikarya</taxon>
        <taxon>Basidiomycota</taxon>
        <taxon>Ustilaginomycotina</taxon>
        <taxon>Ustilaginomycetes</taxon>
        <taxon>Ustilaginales</taxon>
        <taxon>Ustilaginaceae</taxon>
        <taxon>Ustilago</taxon>
    </lineage>
</organism>
<gene>
    <name evidence="8" type="ORF">UHOR_03563</name>
</gene>
<evidence type="ECO:0000259" key="6">
    <source>
        <dbReference type="PROSITE" id="PS50089"/>
    </source>
</evidence>
<feature type="domain" description="TRAF-type" evidence="7">
    <location>
        <begin position="242"/>
        <end position="297"/>
    </location>
</feature>
<dbReference type="PROSITE" id="PS50089">
    <property type="entry name" value="ZF_RING_2"/>
    <property type="match status" value="1"/>
</dbReference>
<evidence type="ECO:0000256" key="1">
    <source>
        <dbReference type="ARBA" id="ARBA00022723"/>
    </source>
</evidence>
<dbReference type="InterPro" id="IPR013083">
    <property type="entry name" value="Znf_RING/FYVE/PHD"/>
</dbReference>
<dbReference type="PROSITE" id="PS00518">
    <property type="entry name" value="ZF_RING_1"/>
    <property type="match status" value="1"/>
</dbReference>
<dbReference type="PANTHER" id="PTHR10131:SF94">
    <property type="entry name" value="TNF RECEPTOR-ASSOCIATED FACTOR 4"/>
    <property type="match status" value="1"/>
</dbReference>
<dbReference type="PANTHER" id="PTHR10131">
    <property type="entry name" value="TNF RECEPTOR ASSOCIATED FACTOR"/>
    <property type="match status" value="1"/>
</dbReference>
<dbReference type="InterPro" id="IPR001293">
    <property type="entry name" value="Znf_TRAF"/>
</dbReference>
<feature type="zinc finger region" description="TRAF-type" evidence="4">
    <location>
        <begin position="242"/>
        <end position="297"/>
    </location>
</feature>
<feature type="region of interest" description="Disordered" evidence="5">
    <location>
        <begin position="483"/>
        <end position="562"/>
    </location>
</feature>
<dbReference type="PROSITE" id="PS50145">
    <property type="entry name" value="ZF_TRAF"/>
    <property type="match status" value="1"/>
</dbReference>
<keyword evidence="2 4" id="KW-0863">Zinc-finger</keyword>
<keyword evidence="9" id="KW-1185">Reference proteome</keyword>
<dbReference type="SUPFAM" id="SSF49599">
    <property type="entry name" value="TRAF domain-like"/>
    <property type="match status" value="2"/>
</dbReference>
<protein>
    <recommendedName>
        <fullName evidence="10">RING-type domain-containing protein</fullName>
    </recommendedName>
</protein>
<dbReference type="InterPro" id="IPR027370">
    <property type="entry name" value="Znf-RING_euk"/>
</dbReference>
<dbReference type="HOGENOM" id="CLU_411106_0_0_1"/>
<evidence type="ECO:0000256" key="3">
    <source>
        <dbReference type="ARBA" id="ARBA00022833"/>
    </source>
</evidence>
<feature type="compositionally biased region" description="Basic residues" evidence="5">
    <location>
        <begin position="21"/>
        <end position="37"/>
    </location>
</feature>
<dbReference type="SMART" id="SM00184">
    <property type="entry name" value="RING"/>
    <property type="match status" value="1"/>
</dbReference>
<evidence type="ECO:0000313" key="8">
    <source>
        <dbReference type="EMBL" id="CCF52270.1"/>
    </source>
</evidence>
<sequence>MSSQPEPGPSSGRPTSSTPISRRRSSSTRTNRSRPIRPRATSSISQHSDASILSSGLQQLSWTTGDCFDYVDDDARISAFLHCPICLEPFLDPYASALCSHTFCKQCITTALTDHLAQPTQDDPLLAAAPKRCPTCRTPVELSDFHPTALLIKNMVDTLRVRCPNKSKGCEYECERHLLHSHVSTQCAYEYVDQNLTEGKRCGCSAKVMRKDWASHGQVCPKRKTRCPTCDVVLCADELEEHCEACMPEPAQCEFCGLETIKSRLTSHVADECEDAPVLCSHSAFGCRWIGPRRALQRREDSNGKSRERTHLEDECRFEPIKGFFSLFSQHVNQLKDQNIALTTRLEEVEARQRGQARRLDDCVHSLGSWYRSAGQLRSNEMEQRGVRRSQEGVDGEWDEFPLDVQNWERSWSQQSFPARQGARAYSASAVHSVDLAGWARRPYDFSAASGEWEVISPTGALASPIRPNPAVMVDDINVAPTSSRYLAPPTARSMPTTSPLGVAAPSPSRERPPYLDSTPSSTRRSASTTLDPTTSNATTSATSSGSYGFPPSSTHLRLDMDGDLDRSNLDSAISSLTASMAGLSSGLSSLDKRTEEGHIAAVKAGFDAGRVQEEVASLRHGLHAVRMQIHQILMTQQRRALFSSPQMGGVASVAAAAAAAAGGGVGGNEAGPSQVSGLAGPSVGLGGTLSALSPPLLRRWAGLEHTKL</sequence>
<evidence type="ECO:0000259" key="7">
    <source>
        <dbReference type="PROSITE" id="PS50145"/>
    </source>
</evidence>
<dbReference type="Pfam" id="PF02176">
    <property type="entry name" value="zf-TRAF"/>
    <property type="match status" value="1"/>
</dbReference>
<dbReference type="Pfam" id="PF13445">
    <property type="entry name" value="zf-RING_UBOX"/>
    <property type="match status" value="1"/>
</dbReference>
<evidence type="ECO:0000256" key="5">
    <source>
        <dbReference type="SAM" id="MobiDB-lite"/>
    </source>
</evidence>
<feature type="compositionally biased region" description="Low complexity" evidence="5">
    <location>
        <begin position="518"/>
        <end position="547"/>
    </location>
</feature>
<dbReference type="SUPFAM" id="SSF57850">
    <property type="entry name" value="RING/U-box"/>
    <property type="match status" value="1"/>
</dbReference>
<evidence type="ECO:0000313" key="9">
    <source>
        <dbReference type="Proteomes" id="UP000006174"/>
    </source>
</evidence>
<dbReference type="Proteomes" id="UP000006174">
    <property type="component" value="Unassembled WGS sequence"/>
</dbReference>
<accession>I2FZC7</accession>
<dbReference type="EMBL" id="CAGI01000172">
    <property type="protein sequence ID" value="CCF52270.1"/>
    <property type="molecule type" value="Genomic_DNA"/>
</dbReference>
<proteinExistence type="predicted"/>
<keyword evidence="3 4" id="KW-0862">Zinc</keyword>
<feature type="region of interest" description="Disordered" evidence="5">
    <location>
        <begin position="1"/>
        <end position="48"/>
    </location>
</feature>
<dbReference type="AlphaFoldDB" id="I2FZC7"/>
<comment type="caution">
    <text evidence="8">The sequence shown here is derived from an EMBL/GenBank/DDBJ whole genome shotgun (WGS) entry which is preliminary data.</text>
</comment>
<dbReference type="InterPro" id="IPR017907">
    <property type="entry name" value="Znf_RING_CS"/>
</dbReference>
<dbReference type="STRING" id="1128400.I2FZC7"/>
<reference evidence="8 9" key="1">
    <citation type="journal article" date="2012" name="Plant Cell">
        <title>Genome comparison of barley and maize smut fungi reveals targeted loss of RNA silencing components and species-specific presence of transposable elements.</title>
        <authorList>
            <person name="Laurie J.D."/>
            <person name="Ali S."/>
            <person name="Linning R."/>
            <person name="Mannhaupt G."/>
            <person name="Wong P."/>
            <person name="Gueldener U."/>
            <person name="Muensterkoetter M."/>
            <person name="Moore R."/>
            <person name="Kahmann R."/>
            <person name="Bakkeren G."/>
            <person name="Schirawski J."/>
        </authorList>
    </citation>
    <scope>NUCLEOTIDE SEQUENCE [LARGE SCALE GENOMIC DNA]</scope>
    <source>
        <strain evidence="9">Uh4875-4</strain>
    </source>
</reference>
<feature type="compositionally biased region" description="Low complexity" evidence="5">
    <location>
        <begin position="9"/>
        <end position="20"/>
    </location>
</feature>
<dbReference type="OMA" id="ISAFLHC"/>
<dbReference type="Gene3D" id="3.30.40.10">
    <property type="entry name" value="Zinc/RING finger domain, C3HC4 (zinc finger)"/>
    <property type="match status" value="1"/>
</dbReference>
<feature type="domain" description="RING-type" evidence="6">
    <location>
        <begin position="83"/>
        <end position="137"/>
    </location>
</feature>
<evidence type="ECO:0000256" key="2">
    <source>
        <dbReference type="ARBA" id="ARBA00022771"/>
    </source>
</evidence>
<dbReference type="InterPro" id="IPR001841">
    <property type="entry name" value="Znf_RING"/>
</dbReference>
<evidence type="ECO:0000256" key="4">
    <source>
        <dbReference type="PROSITE-ProRule" id="PRU00207"/>
    </source>
</evidence>
<keyword evidence="1 4" id="KW-0479">Metal-binding</keyword>